<dbReference type="Proteomes" id="UP000322634">
    <property type="component" value="Unassembled WGS sequence"/>
</dbReference>
<proteinExistence type="predicted"/>
<dbReference type="Pfam" id="PF21863">
    <property type="entry name" value="HTH_67"/>
    <property type="match status" value="1"/>
</dbReference>
<dbReference type="NCBIfam" id="NF047719">
    <property type="entry name" value="SCO6745_fam_HTH"/>
    <property type="match status" value="1"/>
</dbReference>
<reference evidence="1 2" key="1">
    <citation type="submission" date="2019-08" db="EMBL/GenBank/DDBJ databases">
        <title>Actinomadura sp. nov. CYP1-5 isolated from mountain soil.</title>
        <authorList>
            <person name="Songsumanus A."/>
            <person name="Kuncharoen N."/>
            <person name="Kudo T."/>
            <person name="Yuki M."/>
            <person name="Igarashi Y."/>
            <person name="Tanasupawat S."/>
        </authorList>
    </citation>
    <scope>NUCLEOTIDE SEQUENCE [LARGE SCALE GENOMIC DNA]</scope>
    <source>
        <strain evidence="1 2">GKU157</strain>
    </source>
</reference>
<evidence type="ECO:0008006" key="3">
    <source>
        <dbReference type="Google" id="ProtNLM"/>
    </source>
</evidence>
<keyword evidence="2" id="KW-1185">Reference proteome</keyword>
<dbReference type="EMBL" id="VSFF01000005">
    <property type="protein sequence ID" value="TYC15332.1"/>
    <property type="molecule type" value="Genomic_DNA"/>
</dbReference>
<evidence type="ECO:0000313" key="1">
    <source>
        <dbReference type="EMBL" id="TYC15332.1"/>
    </source>
</evidence>
<dbReference type="OrthoDB" id="157052at2"/>
<dbReference type="AlphaFoldDB" id="A0A5D0UCA9"/>
<gene>
    <name evidence="1" type="ORF">FXF65_14800</name>
</gene>
<protein>
    <recommendedName>
        <fullName evidence="3">SalK</fullName>
    </recommendedName>
</protein>
<name>A0A5D0UCA9_9ACTN</name>
<dbReference type="RefSeq" id="WP_148350474.1">
    <property type="nucleotide sequence ID" value="NZ_JBHSBF010000027.1"/>
</dbReference>
<sequence length="299" mass="32028">MVDDPALARRMWHQLEPVHALFWYSPDVFAEAEALGYEVDTRWPSYFAWRAAPLGAAGSALVTAAFYSFSPRMVAEHVPAVWTVAAPERVLEARVRAVDRMYRTLLGDGIADPALAEAADLARAAAAAASIAGRPLAAANADLTWPDAPHLVLWHAIGILREQRGDGHVAALLAHGLDPAEALVSFAAIGAASVETFASRGWTDAEWSAARDRLASRGLVRADGTATDRGRELRESVERSTDDLAYEPWRALGPAKTARLAELMMPILVKVLETGLLPAQSTLGIGKVQAPPRDQGGSD</sequence>
<accession>A0A5D0UCA9</accession>
<dbReference type="InterPro" id="IPR054058">
    <property type="entry name" value="HTH_67"/>
</dbReference>
<organism evidence="1 2">
    <name type="scientific">Actinomadura syzygii</name>
    <dbReference type="NCBI Taxonomy" id="1427538"/>
    <lineage>
        <taxon>Bacteria</taxon>
        <taxon>Bacillati</taxon>
        <taxon>Actinomycetota</taxon>
        <taxon>Actinomycetes</taxon>
        <taxon>Streptosporangiales</taxon>
        <taxon>Thermomonosporaceae</taxon>
        <taxon>Actinomadura</taxon>
    </lineage>
</organism>
<comment type="caution">
    <text evidence="1">The sequence shown here is derived from an EMBL/GenBank/DDBJ whole genome shotgun (WGS) entry which is preliminary data.</text>
</comment>
<evidence type="ECO:0000313" key="2">
    <source>
        <dbReference type="Proteomes" id="UP000322634"/>
    </source>
</evidence>